<reference evidence="9 10" key="1">
    <citation type="submission" date="2018-10" db="EMBL/GenBank/DDBJ databases">
        <title>Genomic Encyclopedia of Archaeal and Bacterial Type Strains, Phase II (KMG-II): from individual species to whole genera.</title>
        <authorList>
            <person name="Goeker M."/>
        </authorList>
    </citation>
    <scope>NUCLEOTIDE SEQUENCE [LARGE SCALE GENOMIC DNA]</scope>
    <source>
        <strain evidence="9 10">DSM 29317</strain>
    </source>
</reference>
<dbReference type="PANTHER" id="PTHR33908">
    <property type="entry name" value="MANNOSYLTRANSFERASE YKCB-RELATED"/>
    <property type="match status" value="1"/>
</dbReference>
<feature type="transmembrane region" description="Helical" evidence="8">
    <location>
        <begin position="306"/>
        <end position="324"/>
    </location>
</feature>
<evidence type="ECO:0000256" key="4">
    <source>
        <dbReference type="ARBA" id="ARBA00022679"/>
    </source>
</evidence>
<gene>
    <name evidence="9" type="ORF">CLV75_2954</name>
</gene>
<feature type="transmembrane region" description="Helical" evidence="8">
    <location>
        <begin position="15"/>
        <end position="34"/>
    </location>
</feature>
<keyword evidence="3" id="KW-0328">Glycosyltransferase</keyword>
<feature type="transmembrane region" description="Helical" evidence="8">
    <location>
        <begin position="278"/>
        <end position="299"/>
    </location>
</feature>
<dbReference type="EMBL" id="RCCT01000004">
    <property type="protein sequence ID" value="RLK03578.1"/>
    <property type="molecule type" value="Genomic_DNA"/>
</dbReference>
<dbReference type="Proteomes" id="UP000271700">
    <property type="component" value="Unassembled WGS sequence"/>
</dbReference>
<organism evidence="9 10">
    <name type="scientific">Ruegeria conchae</name>
    <dbReference type="NCBI Taxonomy" id="981384"/>
    <lineage>
        <taxon>Bacteria</taxon>
        <taxon>Pseudomonadati</taxon>
        <taxon>Pseudomonadota</taxon>
        <taxon>Alphaproteobacteria</taxon>
        <taxon>Rhodobacterales</taxon>
        <taxon>Roseobacteraceae</taxon>
        <taxon>Ruegeria</taxon>
    </lineage>
</organism>
<dbReference type="InterPro" id="IPR050297">
    <property type="entry name" value="LipidA_mod_glycosyltrf_83"/>
</dbReference>
<proteinExistence type="predicted"/>
<keyword evidence="10" id="KW-1185">Reference proteome</keyword>
<keyword evidence="2" id="KW-1003">Cell membrane</keyword>
<evidence type="ECO:0000313" key="10">
    <source>
        <dbReference type="Proteomes" id="UP000271700"/>
    </source>
</evidence>
<protein>
    <recommendedName>
        <fullName evidence="11">Dolichyl-phosphate-mannose-protein mannosyltransferase</fullName>
    </recommendedName>
</protein>
<keyword evidence="6 8" id="KW-1133">Transmembrane helix</keyword>
<evidence type="ECO:0000313" key="9">
    <source>
        <dbReference type="EMBL" id="RLK03578.1"/>
    </source>
</evidence>
<feature type="transmembrane region" description="Helical" evidence="8">
    <location>
        <begin position="222"/>
        <end position="240"/>
    </location>
</feature>
<dbReference type="OrthoDB" id="9775035at2"/>
<comment type="caution">
    <text evidence="9">The sequence shown here is derived from an EMBL/GenBank/DDBJ whole genome shotgun (WGS) entry which is preliminary data.</text>
</comment>
<keyword evidence="4" id="KW-0808">Transferase</keyword>
<evidence type="ECO:0000256" key="7">
    <source>
        <dbReference type="ARBA" id="ARBA00023136"/>
    </source>
</evidence>
<evidence type="ECO:0000256" key="6">
    <source>
        <dbReference type="ARBA" id="ARBA00022989"/>
    </source>
</evidence>
<evidence type="ECO:0000256" key="1">
    <source>
        <dbReference type="ARBA" id="ARBA00004651"/>
    </source>
</evidence>
<evidence type="ECO:0000256" key="2">
    <source>
        <dbReference type="ARBA" id="ARBA00022475"/>
    </source>
</evidence>
<evidence type="ECO:0000256" key="5">
    <source>
        <dbReference type="ARBA" id="ARBA00022692"/>
    </source>
</evidence>
<feature type="transmembrane region" description="Helical" evidence="8">
    <location>
        <begin position="174"/>
        <end position="201"/>
    </location>
</feature>
<dbReference type="AlphaFoldDB" id="A0A497Z860"/>
<keyword evidence="7 8" id="KW-0472">Membrane</keyword>
<sequence>MVQNSGIEHLQTHKWLPYAITGITIALLWCWYMSGLGQDGLSKIDEFFTYDRSLGFIRNNDWLTVYSQNEPSLKKPPLQYWMTAALIEQGMSHMLALHLPSMLFALGSLIATALLARVMVPDQPWLMLPAVLLVSSSKNFWGHATSAMLDSGAMLFSTLGVVTMLAAFERPKLWPWFGVTVFLAGLQKSPTPLAFLALALLTLALTRRWQDRPVSEILRNKTFQWTMVACLLLAFLWPLFQYLRLGFGTEFQGSVRGEMLHRFAPTVSDRSLKKLSEIILGNAPVLRFAGILGLCALPFALGRPRLLAPAGIALFFFLAMWMASGKVYDRYTLLILPMLMVGAAWGILLISKRLWVRALLLAVLCFSEQGPIKRTVDYSHPNTAEQFGIDLQDLLSPLQSTHQPDETLVVCGFKNRHRLPLGAASVYASPDRRFVYMRHSDLPGYLKRFGYTSGPLRGVCRAQELNQFSDVLSGLDRQSIEGTDFVYWTARGLRLD</sequence>
<evidence type="ECO:0000256" key="3">
    <source>
        <dbReference type="ARBA" id="ARBA00022676"/>
    </source>
</evidence>
<feature type="transmembrane region" description="Helical" evidence="8">
    <location>
        <begin position="95"/>
        <end position="119"/>
    </location>
</feature>
<accession>A0A497Z860</accession>
<comment type="subcellular location">
    <subcellularLocation>
        <location evidence="1">Cell membrane</location>
        <topology evidence="1">Multi-pass membrane protein</topology>
    </subcellularLocation>
</comment>
<dbReference type="GO" id="GO:0016763">
    <property type="term" value="F:pentosyltransferase activity"/>
    <property type="evidence" value="ECO:0007669"/>
    <property type="project" value="TreeGrafter"/>
</dbReference>
<dbReference type="STRING" id="981384.GCA_000192475_00683"/>
<dbReference type="GO" id="GO:0005886">
    <property type="term" value="C:plasma membrane"/>
    <property type="evidence" value="ECO:0007669"/>
    <property type="project" value="UniProtKB-SubCell"/>
</dbReference>
<dbReference type="GO" id="GO:0009103">
    <property type="term" value="P:lipopolysaccharide biosynthetic process"/>
    <property type="evidence" value="ECO:0007669"/>
    <property type="project" value="UniProtKB-ARBA"/>
</dbReference>
<name>A0A497Z860_9RHOB</name>
<dbReference type="RefSeq" id="WP_010443059.1">
    <property type="nucleotide sequence ID" value="NZ_AEYW01000022.1"/>
</dbReference>
<feature type="transmembrane region" description="Helical" evidence="8">
    <location>
        <begin position="148"/>
        <end position="168"/>
    </location>
</feature>
<evidence type="ECO:0000256" key="8">
    <source>
        <dbReference type="SAM" id="Phobius"/>
    </source>
</evidence>
<evidence type="ECO:0008006" key="11">
    <source>
        <dbReference type="Google" id="ProtNLM"/>
    </source>
</evidence>
<feature type="transmembrane region" description="Helical" evidence="8">
    <location>
        <begin position="330"/>
        <end position="350"/>
    </location>
</feature>
<dbReference type="PANTHER" id="PTHR33908:SF11">
    <property type="entry name" value="MEMBRANE PROTEIN"/>
    <property type="match status" value="1"/>
</dbReference>
<keyword evidence="5 8" id="KW-0812">Transmembrane</keyword>